<name>A0A2R9SZ67_9BACL</name>
<dbReference type="GO" id="GO:0003677">
    <property type="term" value="F:DNA binding"/>
    <property type="evidence" value="ECO:0007669"/>
    <property type="project" value="InterPro"/>
</dbReference>
<protein>
    <submittedName>
        <fullName evidence="2">Helix-turn-helix domain protein</fullName>
    </submittedName>
</protein>
<organism evidence="2 3">
    <name type="scientific">Paenibacillus vortex V453</name>
    <dbReference type="NCBI Taxonomy" id="715225"/>
    <lineage>
        <taxon>Bacteria</taxon>
        <taxon>Bacillati</taxon>
        <taxon>Bacillota</taxon>
        <taxon>Bacilli</taxon>
        <taxon>Bacillales</taxon>
        <taxon>Paenibacillaceae</taxon>
        <taxon>Paenibacillus</taxon>
    </lineage>
</organism>
<evidence type="ECO:0000259" key="1">
    <source>
        <dbReference type="PROSITE" id="PS50943"/>
    </source>
</evidence>
<gene>
    <name evidence="2" type="ORF">PVOR_07360</name>
</gene>
<dbReference type="SMART" id="SM00530">
    <property type="entry name" value="HTH_XRE"/>
    <property type="match status" value="1"/>
</dbReference>
<keyword evidence="3" id="KW-1185">Reference proteome</keyword>
<dbReference type="SUPFAM" id="SSF47413">
    <property type="entry name" value="lambda repressor-like DNA-binding domains"/>
    <property type="match status" value="1"/>
</dbReference>
<accession>A0A2R9SZ67</accession>
<dbReference type="EMBL" id="ADHJ01000013">
    <property type="protein sequence ID" value="EFU42653.1"/>
    <property type="molecule type" value="Genomic_DNA"/>
</dbReference>
<dbReference type="AlphaFoldDB" id="A0A2R9SZ67"/>
<evidence type="ECO:0000313" key="3">
    <source>
        <dbReference type="Proteomes" id="UP000003094"/>
    </source>
</evidence>
<dbReference type="PROSITE" id="PS50943">
    <property type="entry name" value="HTH_CROC1"/>
    <property type="match status" value="1"/>
</dbReference>
<reference evidence="2 3" key="1">
    <citation type="journal article" date="2010" name="BMC Genomics">
        <title>Genome sequence of the pattern forming Paenibacillus vortex bacterium reveals potential for thriving in complex environments.</title>
        <authorList>
            <person name="Sirota-Madi A."/>
            <person name="Olender T."/>
            <person name="Helman Y."/>
            <person name="Ingham C."/>
            <person name="Brainis I."/>
            <person name="Roth D."/>
            <person name="Hagi E."/>
            <person name="Brodsky L."/>
            <person name="Leshkowitz D."/>
            <person name="Galatenko V."/>
            <person name="Nikolaev V."/>
            <person name="Mugasimangalam R.C."/>
            <person name="Bransburg-Zabary S."/>
            <person name="Gutnick D.L."/>
            <person name="Lancet D."/>
            <person name="Ben-Jacob E."/>
        </authorList>
    </citation>
    <scope>NUCLEOTIDE SEQUENCE [LARGE SCALE GENOMIC DNA]</scope>
    <source>
        <strain evidence="2 3">V453</strain>
    </source>
</reference>
<dbReference type="InterPro" id="IPR010982">
    <property type="entry name" value="Lambda_DNA-bd_dom_sf"/>
</dbReference>
<evidence type="ECO:0000313" key="2">
    <source>
        <dbReference type="EMBL" id="EFU42653.1"/>
    </source>
</evidence>
<dbReference type="KEGG" id="pvo:PVOR_07360"/>
<dbReference type="CDD" id="cd00093">
    <property type="entry name" value="HTH_XRE"/>
    <property type="match status" value="1"/>
</dbReference>
<comment type="caution">
    <text evidence="2">The sequence shown here is derived from an EMBL/GenBank/DDBJ whole genome shotgun (WGS) entry which is preliminary data.</text>
</comment>
<sequence length="468" mass="54660">MIPTDTTISTELLRYLKKENLSISSFANKSRINSGTLSRFIKGQQPLSVSNLDLITEAMNLEEGYFYSLYANECIIQSSPNWRRLGPFIMRCSELDKLKCLDHVIGMMMDNLTYSSLLFDSAEALYRKGDREAALIIYKKVAESEKYQHSERLGMCQYRIFTCSLNSDQEHNLDCTIQFEAYVQRLPEVVQLDALEDLTNTLLSLQKWDKAKYYAREMGRISRFLYNAQNHNKSKNKKNNSTPKKPLFGYILYSDLLLGSIAAEKSNYNEALFYVSCYEDQAWIKESDKVSEDIKKKFIRWAKGNRYLYQVMNGDFQVIDEYIEYISSLENEILRALFRIIHAAIVHHWNIDKYLEQYESVIREHYEQGCVVGSYNQQIINDRFAIFLAEIGEYYINQGNIHKGTGFILDSLNVSYKINNTANIVKCCSTIEHIRHEIDQSDLRRYSQLMKEVYNRNEKKVDGYCVHS</sequence>
<dbReference type="Proteomes" id="UP000003094">
    <property type="component" value="Unassembled WGS sequence"/>
</dbReference>
<feature type="domain" description="HTH cro/C1-type" evidence="1">
    <location>
        <begin position="12"/>
        <end position="66"/>
    </location>
</feature>
<dbReference type="InterPro" id="IPR001387">
    <property type="entry name" value="Cro/C1-type_HTH"/>
</dbReference>
<dbReference type="RefSeq" id="WP_006208354.1">
    <property type="nucleotide sequence ID" value="NZ_ADHJ01000013.1"/>
</dbReference>
<proteinExistence type="predicted"/>